<accession>A0A8J1XSW1</accession>
<dbReference type="FunFam" id="2.60.120.1020:FF:000001">
    <property type="entry name" value="Peptide-N(4)-(N-acetyl-beta-glucosaminyl)asparagine amidase"/>
    <property type="match status" value="1"/>
</dbReference>
<keyword evidence="7" id="KW-0963">Cytoplasm</keyword>
<evidence type="ECO:0000256" key="10">
    <source>
        <dbReference type="ARBA" id="ARBA00022833"/>
    </source>
</evidence>
<dbReference type="SUPFAM" id="SSF143503">
    <property type="entry name" value="PUG domain-like"/>
    <property type="match status" value="1"/>
</dbReference>
<dbReference type="InterPro" id="IPR002931">
    <property type="entry name" value="Transglutaminase-like"/>
</dbReference>
<comment type="similarity">
    <text evidence="4 14">Belongs to the transglutaminase-like superfamily. PNGase family.</text>
</comment>
<comment type="catalytic activity">
    <reaction evidence="1">
        <text>Hydrolysis of an N(4)-(acetyl-beta-D-glucosaminyl)asparagine residue in which the glucosamine residue may be further glycosylated, to yield a (substituted) N-acetyl-beta-D-glucosaminylamine and a peptide containing an aspartate residue.</text>
        <dbReference type="EC" id="3.5.1.52"/>
    </reaction>
</comment>
<dbReference type="SUPFAM" id="SSF49785">
    <property type="entry name" value="Galactose-binding domain-like"/>
    <property type="match status" value="1"/>
</dbReference>
<dbReference type="AlphaFoldDB" id="A0A8J1XSW1"/>
<keyword evidence="10" id="KW-0862">Zinc</keyword>
<proteinExistence type="inferred from homology"/>
<evidence type="ECO:0000256" key="14">
    <source>
        <dbReference type="PROSITE-ProRule" id="PRU00731"/>
    </source>
</evidence>
<dbReference type="Gene3D" id="3.10.620.30">
    <property type="match status" value="1"/>
</dbReference>
<dbReference type="InterPro" id="IPR038680">
    <property type="entry name" value="PAW_sf"/>
</dbReference>
<comment type="caution">
    <text evidence="16">The sequence shown here is derived from an EMBL/GenBank/DDBJ whole genome shotgun (WGS) entry which is preliminary data.</text>
</comment>
<protein>
    <recommendedName>
        <fullName evidence="6">Peptide-N(4)-(N-acetyl-beta-glucosaminyl)asparagine amidase</fullName>
        <ecNumber evidence="5">3.5.1.52</ecNumber>
    </recommendedName>
    <alternativeName>
        <fullName evidence="12">N-glycanase 1</fullName>
    </alternativeName>
    <alternativeName>
        <fullName evidence="13">Peptide:N-glycanase</fullName>
    </alternativeName>
</protein>
<reference evidence="16" key="1">
    <citation type="submission" date="2022-03" db="EMBL/GenBank/DDBJ databases">
        <authorList>
            <person name="Martin C."/>
        </authorList>
    </citation>
    <scope>NUCLEOTIDE SEQUENCE</scope>
</reference>
<dbReference type="Pfam" id="PF09409">
    <property type="entry name" value="PUB"/>
    <property type="match status" value="1"/>
</dbReference>
<evidence type="ECO:0000313" key="17">
    <source>
        <dbReference type="Proteomes" id="UP000749559"/>
    </source>
</evidence>
<keyword evidence="9" id="KW-0378">Hydrolase</keyword>
<evidence type="ECO:0000256" key="12">
    <source>
        <dbReference type="ARBA" id="ARBA00029604"/>
    </source>
</evidence>
<dbReference type="Gene3D" id="1.20.58.2190">
    <property type="match status" value="1"/>
</dbReference>
<gene>
    <name evidence="16" type="ORF">OFUS_LOCUS20263</name>
</gene>
<sequence>MAPVNSSTHWCVQELQNNPPETFLDASEVLVKVATNILDNFENPKYRNLRLGNKMVQNRLLPVTGAMETLFAMGFQEDGENLTFPLGSNVDEMTQIRNDLVKERLVAMKQHEATQPAQPIVPAQSPSVAPSAQSPNIQASEMKFYAKLQNSSEHVMIYEDPVLQQKARDTMPLDDLTAQAKKTLEYAKKNCTDPKDLPGLPDCLLLELMNWFKTSFFKWVDQEPCDLCKGKTVSIGMLEPSVEDLKWGASRVEGYKCNSCNRIVKFPRYNHPGKLLESRKGRCGEWANCFTLCCRAVGLEARYVLDWTDHVWTEYYSESAKRWLHCDPCENQCDKPLTYEHGWGKKLSYIIAFAHDDIQDVTWRYSAKHTEVRSRRIECREDWLVKTIFKMRTEKQKNMSEAKKKIMQDRLVVEMVEFLTPKIASASEGQGRQSGSVAWRLSRGETKTDAQPYVFKLTESEKHDKEFYITYSAALDKYCRPSERNEVTNSWSSMLSECKNIFRKEERDWNMVYLARTEGTPSASISWTLDCSDSGLAVDSIEILVCSKTYENGKVTWILCADDQCIPVAANNRKTITEMEGKKRVTLTAKLSGGNGDCAWQHTQLFRQPIDATETPFELKVTLI</sequence>
<dbReference type="Proteomes" id="UP000749559">
    <property type="component" value="Unassembled WGS sequence"/>
</dbReference>
<dbReference type="Pfam" id="PF04721">
    <property type="entry name" value="PAW"/>
    <property type="match status" value="1"/>
</dbReference>
<name>A0A8J1XSW1_OWEFU</name>
<dbReference type="FunFam" id="2.20.25.10:FF:000011">
    <property type="entry name" value="peptide-N(4)-(N-acetyl-beta- glucosaminyl)asparagine amidase"/>
    <property type="match status" value="1"/>
</dbReference>
<keyword evidence="8" id="KW-0479">Metal-binding</keyword>
<evidence type="ECO:0000256" key="6">
    <source>
        <dbReference type="ARBA" id="ARBA00018546"/>
    </source>
</evidence>
<dbReference type="PANTHER" id="PTHR12143">
    <property type="entry name" value="PEPTIDE N-GLYCANASE PNGASE -RELATED"/>
    <property type="match status" value="1"/>
</dbReference>
<evidence type="ECO:0000256" key="1">
    <source>
        <dbReference type="ARBA" id="ARBA00001650"/>
    </source>
</evidence>
<dbReference type="OrthoDB" id="409136at2759"/>
<dbReference type="GO" id="GO:0005634">
    <property type="term" value="C:nucleus"/>
    <property type="evidence" value="ECO:0007669"/>
    <property type="project" value="TreeGrafter"/>
</dbReference>
<evidence type="ECO:0000256" key="13">
    <source>
        <dbReference type="ARBA" id="ARBA00032901"/>
    </source>
</evidence>
<dbReference type="GO" id="GO:0006516">
    <property type="term" value="P:glycoprotein catabolic process"/>
    <property type="evidence" value="ECO:0007669"/>
    <property type="project" value="InterPro"/>
</dbReference>
<evidence type="ECO:0000256" key="11">
    <source>
        <dbReference type="ARBA" id="ARBA00024870"/>
    </source>
</evidence>
<dbReference type="EMBL" id="CAIIXF020000010">
    <property type="protein sequence ID" value="CAH1795770.1"/>
    <property type="molecule type" value="Genomic_DNA"/>
</dbReference>
<dbReference type="GO" id="GO:0046872">
    <property type="term" value="F:metal ion binding"/>
    <property type="evidence" value="ECO:0007669"/>
    <property type="project" value="UniProtKB-KW"/>
</dbReference>
<evidence type="ECO:0000256" key="2">
    <source>
        <dbReference type="ARBA" id="ARBA00001947"/>
    </source>
</evidence>
<dbReference type="SUPFAM" id="SSF54001">
    <property type="entry name" value="Cysteine proteinases"/>
    <property type="match status" value="1"/>
</dbReference>
<evidence type="ECO:0000256" key="9">
    <source>
        <dbReference type="ARBA" id="ARBA00022801"/>
    </source>
</evidence>
<dbReference type="PROSITE" id="PS51398">
    <property type="entry name" value="PAW"/>
    <property type="match status" value="1"/>
</dbReference>
<comment type="subcellular location">
    <subcellularLocation>
        <location evidence="3">Cytoplasm</location>
    </subcellularLocation>
</comment>
<dbReference type="PANTHER" id="PTHR12143:SF19">
    <property type="entry name" value="PEPTIDE-N(4)-(N-ACETYL-BETA-GLUCOSAMINYL)ASPARAGINE AMIDASE"/>
    <property type="match status" value="1"/>
</dbReference>
<dbReference type="Gene3D" id="2.20.25.10">
    <property type="match status" value="1"/>
</dbReference>
<feature type="compositionally biased region" description="Low complexity" evidence="15">
    <location>
        <begin position="121"/>
        <end position="134"/>
    </location>
</feature>
<evidence type="ECO:0000256" key="4">
    <source>
        <dbReference type="ARBA" id="ARBA00009390"/>
    </source>
</evidence>
<dbReference type="SMART" id="SM00460">
    <property type="entry name" value="TGc"/>
    <property type="match status" value="1"/>
</dbReference>
<feature type="region of interest" description="Disordered" evidence="15">
    <location>
        <begin position="113"/>
        <end position="134"/>
    </location>
</feature>
<comment type="cofactor">
    <cofactor evidence="2">
        <name>Zn(2+)</name>
        <dbReference type="ChEBI" id="CHEBI:29105"/>
    </cofactor>
</comment>
<dbReference type="InterPro" id="IPR006588">
    <property type="entry name" value="Peptide_N_glycanase_PAW_dom"/>
</dbReference>
<evidence type="ECO:0000256" key="5">
    <source>
        <dbReference type="ARBA" id="ARBA00012158"/>
    </source>
</evidence>
<dbReference type="InterPro" id="IPR038765">
    <property type="entry name" value="Papain-like_cys_pep_sf"/>
</dbReference>
<dbReference type="GO" id="GO:0000224">
    <property type="term" value="F:peptide-N4-(N-acetyl-beta-glucosaminyl)asparagine amidase activity"/>
    <property type="evidence" value="ECO:0007669"/>
    <property type="project" value="UniProtKB-EC"/>
</dbReference>
<dbReference type="InterPro" id="IPR008979">
    <property type="entry name" value="Galactose-bd-like_sf"/>
</dbReference>
<dbReference type="InterPro" id="IPR050883">
    <property type="entry name" value="PNGase"/>
</dbReference>
<dbReference type="InterPro" id="IPR018997">
    <property type="entry name" value="PUB_domain"/>
</dbReference>
<dbReference type="Pfam" id="PF01841">
    <property type="entry name" value="Transglut_core"/>
    <property type="match status" value="1"/>
</dbReference>
<evidence type="ECO:0000256" key="3">
    <source>
        <dbReference type="ARBA" id="ARBA00004496"/>
    </source>
</evidence>
<comment type="function">
    <text evidence="11">Specifically deglycosylates the denatured form of N-linked glycoproteins in the cytoplasm and assists their proteasome-mediated degradation. Cleaves the beta-aspartyl-glucosamine (GlcNAc) of the glycan and the amide side chain of Asn, converting Asn to Asp. Prefers proteins containing high-mannose over those bearing complex type oligosaccharides. Can recognize misfolded proteins in the endoplasmic reticulum that are exported to the cytosol to be destroyed and deglycosylate them, while it has no activity toward native proteins. Deglycosylation is a prerequisite for subsequent proteasome-mediated degradation of some, but not all, misfolded glycoproteins.</text>
</comment>
<dbReference type="GO" id="GO:0005829">
    <property type="term" value="C:cytosol"/>
    <property type="evidence" value="ECO:0007669"/>
    <property type="project" value="TreeGrafter"/>
</dbReference>
<keyword evidence="17" id="KW-1185">Reference proteome</keyword>
<organism evidence="16 17">
    <name type="scientific">Owenia fusiformis</name>
    <name type="common">Polychaete worm</name>
    <dbReference type="NCBI Taxonomy" id="6347"/>
    <lineage>
        <taxon>Eukaryota</taxon>
        <taxon>Metazoa</taxon>
        <taxon>Spiralia</taxon>
        <taxon>Lophotrochozoa</taxon>
        <taxon>Annelida</taxon>
        <taxon>Polychaeta</taxon>
        <taxon>Sedentaria</taxon>
        <taxon>Canalipalpata</taxon>
        <taxon>Sabellida</taxon>
        <taxon>Oweniida</taxon>
        <taxon>Oweniidae</taxon>
        <taxon>Owenia</taxon>
    </lineage>
</organism>
<evidence type="ECO:0000256" key="8">
    <source>
        <dbReference type="ARBA" id="ARBA00022723"/>
    </source>
</evidence>
<dbReference type="InterPro" id="IPR036339">
    <property type="entry name" value="PUB-like_dom_sf"/>
</dbReference>
<evidence type="ECO:0000256" key="15">
    <source>
        <dbReference type="SAM" id="MobiDB-lite"/>
    </source>
</evidence>
<dbReference type="SMART" id="SM00580">
    <property type="entry name" value="PUG"/>
    <property type="match status" value="1"/>
</dbReference>
<evidence type="ECO:0000313" key="16">
    <source>
        <dbReference type="EMBL" id="CAH1795770.1"/>
    </source>
</evidence>
<dbReference type="SMART" id="SM00613">
    <property type="entry name" value="PAW"/>
    <property type="match status" value="1"/>
</dbReference>
<dbReference type="Gene3D" id="2.60.120.1020">
    <property type="entry name" value="Peptide N glycanase, PAW domain"/>
    <property type="match status" value="1"/>
</dbReference>
<evidence type="ECO:0000256" key="7">
    <source>
        <dbReference type="ARBA" id="ARBA00022490"/>
    </source>
</evidence>
<dbReference type="EC" id="3.5.1.52" evidence="5"/>